<evidence type="ECO:0000256" key="9">
    <source>
        <dbReference type="ARBA" id="ARBA00093659"/>
    </source>
</evidence>
<proteinExistence type="predicted"/>
<organism evidence="12 13">
    <name type="scientific">Rapidithrix thailandica</name>
    <dbReference type="NCBI Taxonomy" id="413964"/>
    <lineage>
        <taxon>Bacteria</taxon>
        <taxon>Pseudomonadati</taxon>
        <taxon>Bacteroidota</taxon>
        <taxon>Cytophagia</taxon>
        <taxon>Cytophagales</taxon>
        <taxon>Flammeovirgaceae</taxon>
        <taxon>Rapidithrix</taxon>
    </lineage>
</organism>
<feature type="transmembrane region" description="Helical" evidence="10">
    <location>
        <begin position="108"/>
        <end position="129"/>
    </location>
</feature>
<dbReference type="GO" id="GO:0071470">
    <property type="term" value="P:cellular response to osmotic stress"/>
    <property type="evidence" value="ECO:0007669"/>
    <property type="project" value="InterPro"/>
</dbReference>
<evidence type="ECO:0000256" key="8">
    <source>
        <dbReference type="ARBA" id="ARBA00093630"/>
    </source>
</evidence>
<dbReference type="Proteomes" id="UP001403385">
    <property type="component" value="Unassembled WGS sequence"/>
</dbReference>
<evidence type="ECO:0000256" key="2">
    <source>
        <dbReference type="ARBA" id="ARBA00022475"/>
    </source>
</evidence>
<keyword evidence="7 10" id="KW-0472">Membrane</keyword>
<dbReference type="InterPro" id="IPR010920">
    <property type="entry name" value="LSM_dom_sf"/>
</dbReference>
<keyword evidence="2" id="KW-1003">Cell membrane</keyword>
<dbReference type="Gene3D" id="2.30.30.60">
    <property type="match status" value="1"/>
</dbReference>
<dbReference type="InterPro" id="IPR023408">
    <property type="entry name" value="MscS_beta-dom_sf"/>
</dbReference>
<comment type="caution">
    <text evidence="12">The sequence shown here is derived from an EMBL/GenBank/DDBJ whole genome shotgun (WGS) entry which is preliminary data.</text>
</comment>
<keyword evidence="4 10" id="KW-0812">Transmembrane</keyword>
<evidence type="ECO:0000256" key="7">
    <source>
        <dbReference type="ARBA" id="ARBA00023136"/>
    </source>
</evidence>
<evidence type="ECO:0000259" key="11">
    <source>
        <dbReference type="Pfam" id="PF00924"/>
    </source>
</evidence>
<evidence type="ECO:0000256" key="6">
    <source>
        <dbReference type="ARBA" id="ARBA00023016"/>
    </source>
</evidence>
<evidence type="ECO:0000313" key="13">
    <source>
        <dbReference type="Proteomes" id="UP001403385"/>
    </source>
</evidence>
<dbReference type="PANTHER" id="PTHR30414:SF0">
    <property type="entry name" value="MINICONDUCTANCE MECHANOSENSITIVE CHANNEL YBDG"/>
    <property type="match status" value="1"/>
</dbReference>
<dbReference type="InterPro" id="IPR006685">
    <property type="entry name" value="MscS_channel_2nd"/>
</dbReference>
<dbReference type="InterPro" id="IPR030192">
    <property type="entry name" value="YbdG"/>
</dbReference>
<evidence type="ECO:0000256" key="5">
    <source>
        <dbReference type="ARBA" id="ARBA00022989"/>
    </source>
</evidence>
<comment type="subcellular location">
    <subcellularLocation>
        <location evidence="1">Cell inner membrane</location>
        <topology evidence="1">Multi-pass membrane protein</topology>
    </subcellularLocation>
</comment>
<evidence type="ECO:0000256" key="1">
    <source>
        <dbReference type="ARBA" id="ARBA00004429"/>
    </source>
</evidence>
<gene>
    <name evidence="12" type="ORF">AAG747_01565</name>
</gene>
<dbReference type="RefSeq" id="WP_346819358.1">
    <property type="nucleotide sequence ID" value="NZ_JBDKWZ010000001.1"/>
</dbReference>
<dbReference type="AlphaFoldDB" id="A0AAW9S2H6"/>
<accession>A0AAW9S2H6</accession>
<dbReference type="PANTHER" id="PTHR30414">
    <property type="entry name" value="MINICONDUCTANCE MECHANOSENSITIVE CHANNEL YBDG"/>
    <property type="match status" value="1"/>
</dbReference>
<evidence type="ECO:0000256" key="10">
    <source>
        <dbReference type="SAM" id="Phobius"/>
    </source>
</evidence>
<dbReference type="GO" id="GO:0008381">
    <property type="term" value="F:mechanosensitive monoatomic ion channel activity"/>
    <property type="evidence" value="ECO:0007669"/>
    <property type="project" value="InterPro"/>
</dbReference>
<name>A0AAW9S2H6_9BACT</name>
<evidence type="ECO:0000256" key="4">
    <source>
        <dbReference type="ARBA" id="ARBA00022692"/>
    </source>
</evidence>
<dbReference type="FunFam" id="2.30.30.60:FF:000002">
    <property type="entry name" value="Mechanosensitive ion channel family protein"/>
    <property type="match status" value="1"/>
</dbReference>
<evidence type="ECO:0000313" key="12">
    <source>
        <dbReference type="EMBL" id="MEN7546574.1"/>
    </source>
</evidence>
<feature type="transmembrane region" description="Helical" evidence="10">
    <location>
        <begin position="26"/>
        <end position="50"/>
    </location>
</feature>
<evidence type="ECO:0000256" key="3">
    <source>
        <dbReference type="ARBA" id="ARBA00022519"/>
    </source>
</evidence>
<keyword evidence="13" id="KW-1185">Reference proteome</keyword>
<keyword evidence="6" id="KW-0346">Stress response</keyword>
<dbReference type="GO" id="GO:0005886">
    <property type="term" value="C:plasma membrane"/>
    <property type="evidence" value="ECO:0007669"/>
    <property type="project" value="UniProtKB-SubCell"/>
</dbReference>
<protein>
    <recommendedName>
        <fullName evidence="8">Mechanosensing system component YbdG</fullName>
    </recommendedName>
    <alternativeName>
        <fullName evidence="9">Mechanosensitive channel homolog YbdG</fullName>
    </alternativeName>
</protein>
<reference evidence="12 13" key="1">
    <citation type="submission" date="2024-04" db="EMBL/GenBank/DDBJ databases">
        <title>Novel genus in family Flammeovirgaceae.</title>
        <authorList>
            <person name="Nguyen T.H."/>
            <person name="Vuong T.Q."/>
            <person name="Le H."/>
            <person name="Kim S.-G."/>
        </authorList>
    </citation>
    <scope>NUCLEOTIDE SEQUENCE [LARGE SCALE GENOMIC DNA]</scope>
    <source>
        <strain evidence="12 13">JCM 23209</strain>
    </source>
</reference>
<keyword evidence="5 10" id="KW-1133">Transmembrane helix</keyword>
<feature type="transmembrane region" description="Helical" evidence="10">
    <location>
        <begin position="150"/>
        <end position="170"/>
    </location>
</feature>
<sequence>MKEQRLNMLDSWLEQILSDYAIPEDWIIYIILFINLALIGFLGVLGYYFIKESVVRFFSKYYQRTESKIVQVLLKDEIVRAIARLFPIFLFVSSEPYLLRAFKNAQPIVLKLSYLVLLYFISSSIIRFLDFLREILTISARTKDKPIDSYIQLSKIIVYAFTTILFLSILVNKDPLLILGALGATSAVMLLVFKDTILGLVASVQISALDMVKVGDWIQMPKYGADGDVIKITLNTVKVLNFDKTISTIPTYALISESFKNWRNVYEVGGRRIKRSLLINMNSVKYCERELLENLRSYRLIQKTVDNLLTKLEEEESSNTIEELKKNQADEQNFTNLGLFRQYAENYLKHSPRIRQDMFLMVRPLEPTPRGIPLEVYGFTNDTYWPNYERIQADIFDHLIAVTQDFDLEVYQEPTGLDFQNLSKMGFNGEKS</sequence>
<dbReference type="Pfam" id="PF00924">
    <property type="entry name" value="MS_channel_2nd"/>
    <property type="match status" value="1"/>
</dbReference>
<feature type="domain" description="Mechanosensitive ion channel MscS" evidence="11">
    <location>
        <begin position="195"/>
        <end position="263"/>
    </location>
</feature>
<feature type="transmembrane region" description="Helical" evidence="10">
    <location>
        <begin position="176"/>
        <end position="193"/>
    </location>
</feature>
<dbReference type="EMBL" id="JBDKWZ010000001">
    <property type="protein sequence ID" value="MEN7546574.1"/>
    <property type="molecule type" value="Genomic_DNA"/>
</dbReference>
<keyword evidence="3" id="KW-0997">Cell inner membrane</keyword>
<dbReference type="SUPFAM" id="SSF50182">
    <property type="entry name" value="Sm-like ribonucleoproteins"/>
    <property type="match status" value="1"/>
</dbReference>